<feature type="transmembrane region" description="Helical" evidence="10">
    <location>
        <begin position="210"/>
        <end position="243"/>
    </location>
</feature>
<organism evidence="11 12">
    <name type="scientific">Magnetospirillum aberrantis SpK</name>
    <dbReference type="NCBI Taxonomy" id="908842"/>
    <lineage>
        <taxon>Bacteria</taxon>
        <taxon>Pseudomonadati</taxon>
        <taxon>Pseudomonadota</taxon>
        <taxon>Alphaproteobacteria</taxon>
        <taxon>Rhodospirillales</taxon>
        <taxon>Rhodospirillaceae</taxon>
        <taxon>Magnetospirillum</taxon>
    </lineage>
</organism>
<evidence type="ECO:0000256" key="10">
    <source>
        <dbReference type="RuleBase" id="RU362071"/>
    </source>
</evidence>
<dbReference type="RefSeq" id="WP_163681357.1">
    <property type="nucleotide sequence ID" value="NZ_JAAIYP010000039.1"/>
</dbReference>
<dbReference type="EMBL" id="JAAIYP010000039">
    <property type="protein sequence ID" value="NFV81381.1"/>
    <property type="molecule type" value="Genomic_DNA"/>
</dbReference>
<keyword evidence="4 10" id="KW-1003">Cell membrane</keyword>
<dbReference type="PRINTS" id="PR00953">
    <property type="entry name" value="TYPE3IMRPROT"/>
</dbReference>
<evidence type="ECO:0000313" key="12">
    <source>
        <dbReference type="Proteomes" id="UP000480684"/>
    </source>
</evidence>
<dbReference type="GO" id="GO:0009425">
    <property type="term" value="C:bacterial-type flagellum basal body"/>
    <property type="evidence" value="ECO:0007669"/>
    <property type="project" value="UniProtKB-SubCell"/>
</dbReference>
<evidence type="ECO:0000256" key="4">
    <source>
        <dbReference type="ARBA" id="ARBA00022475"/>
    </source>
</evidence>
<dbReference type="Pfam" id="PF01311">
    <property type="entry name" value="Bac_export_1"/>
    <property type="match status" value="1"/>
</dbReference>
<dbReference type="PANTHER" id="PTHR30065">
    <property type="entry name" value="FLAGELLAR BIOSYNTHETIC PROTEIN FLIR"/>
    <property type="match status" value="1"/>
</dbReference>
<dbReference type="GO" id="GO:0005886">
    <property type="term" value="C:plasma membrane"/>
    <property type="evidence" value="ECO:0007669"/>
    <property type="project" value="UniProtKB-SubCell"/>
</dbReference>
<keyword evidence="12" id="KW-1185">Reference proteome</keyword>
<keyword evidence="5 10" id="KW-0812">Transmembrane</keyword>
<evidence type="ECO:0000256" key="7">
    <source>
        <dbReference type="ARBA" id="ARBA00023136"/>
    </source>
</evidence>
<keyword evidence="6 10" id="KW-1133">Transmembrane helix</keyword>
<feature type="transmembrane region" description="Helical" evidence="10">
    <location>
        <begin position="12"/>
        <end position="30"/>
    </location>
</feature>
<evidence type="ECO:0000256" key="8">
    <source>
        <dbReference type="ARBA" id="ARBA00023143"/>
    </source>
</evidence>
<comment type="caution">
    <text evidence="11">The sequence shown here is derived from an EMBL/GenBank/DDBJ whole genome shotgun (WGS) entry which is preliminary data.</text>
</comment>
<dbReference type="NCBIfam" id="TIGR01400">
    <property type="entry name" value="fliR"/>
    <property type="match status" value="1"/>
</dbReference>
<accession>A0A7C9QVT8</accession>
<dbReference type="PANTHER" id="PTHR30065:SF8">
    <property type="entry name" value="FLAGELLAR BIOSYNTHETIC PROTEIN FLIR"/>
    <property type="match status" value="1"/>
</dbReference>
<evidence type="ECO:0000256" key="3">
    <source>
        <dbReference type="ARBA" id="ARBA00021717"/>
    </source>
</evidence>
<evidence type="ECO:0000256" key="5">
    <source>
        <dbReference type="ARBA" id="ARBA00022692"/>
    </source>
</evidence>
<evidence type="ECO:0000256" key="6">
    <source>
        <dbReference type="ARBA" id="ARBA00022989"/>
    </source>
</evidence>
<dbReference type="InterPro" id="IPR002010">
    <property type="entry name" value="T3SS_IM_R"/>
</dbReference>
<dbReference type="InterPro" id="IPR006303">
    <property type="entry name" value="FliR"/>
</dbReference>
<feature type="transmembrane region" description="Helical" evidence="10">
    <location>
        <begin position="123"/>
        <end position="141"/>
    </location>
</feature>
<dbReference type="GO" id="GO:0006605">
    <property type="term" value="P:protein targeting"/>
    <property type="evidence" value="ECO:0007669"/>
    <property type="project" value="UniProtKB-UniRule"/>
</dbReference>
<keyword evidence="11" id="KW-0969">Cilium</keyword>
<evidence type="ECO:0000256" key="2">
    <source>
        <dbReference type="ARBA" id="ARBA00009772"/>
    </source>
</evidence>
<sequence>MLNEILTLDIYRFFMIVARVGAAMMLLPGFSGQLVSTRIRLLLALVVSLVLLPVVGALYPPLPRHVGALLLLIMGEILVGIYLGVLTQALMAALNIAGTIIGFQSGLTNAFSFDAVAEQQGSTLTAFLSTTALVAIFATDLHHLMLRALADSYATFVPGQPLPLDDFASTLAHTLSGSFGVGVRLASPVLAFGLIFYAGLGLLSRLAPQIQVFFVALPLQVIAGLSMLMIALPLIIMIFLRWFEAGLIPFLR</sequence>
<gene>
    <name evidence="11" type="primary">fliR</name>
    <name evidence="11" type="ORF">G4223_14795</name>
</gene>
<reference evidence="11 12" key="1">
    <citation type="submission" date="2020-02" db="EMBL/GenBank/DDBJ databases">
        <authorList>
            <person name="Dziuba M."/>
            <person name="Kuznetsov B."/>
            <person name="Mardanov A."/>
            <person name="Ravin N."/>
            <person name="Grouzdev D."/>
        </authorList>
    </citation>
    <scope>NUCLEOTIDE SEQUENCE [LARGE SCALE GENOMIC DNA]</scope>
    <source>
        <strain evidence="11 12">SpK</strain>
    </source>
</reference>
<comment type="similarity">
    <text evidence="2 10">Belongs to the FliR/MopE/SpaR family.</text>
</comment>
<evidence type="ECO:0000313" key="11">
    <source>
        <dbReference type="EMBL" id="NFV81381.1"/>
    </source>
</evidence>
<feature type="transmembrane region" description="Helical" evidence="10">
    <location>
        <begin position="42"/>
        <end position="60"/>
    </location>
</feature>
<comment type="subcellular location">
    <subcellularLocation>
        <location evidence="10">Cell membrane</location>
        <topology evidence="10">Multi-pass membrane protein</topology>
    </subcellularLocation>
    <subcellularLocation>
        <location evidence="10">Bacterial flagellum basal body</location>
    </subcellularLocation>
</comment>
<feature type="transmembrane region" description="Helical" evidence="10">
    <location>
        <begin position="92"/>
        <end position="111"/>
    </location>
</feature>
<dbReference type="AlphaFoldDB" id="A0A7C9QVT8"/>
<comment type="function">
    <text evidence="1 10">Role in flagellar biosynthesis.</text>
</comment>
<evidence type="ECO:0000256" key="9">
    <source>
        <dbReference type="NCBIfam" id="TIGR01400"/>
    </source>
</evidence>
<dbReference type="GO" id="GO:0044780">
    <property type="term" value="P:bacterial-type flagellum assembly"/>
    <property type="evidence" value="ECO:0007669"/>
    <property type="project" value="UniProtKB-UniRule"/>
</dbReference>
<dbReference type="Proteomes" id="UP000480684">
    <property type="component" value="Unassembled WGS sequence"/>
</dbReference>
<keyword evidence="8 10" id="KW-0975">Bacterial flagellum</keyword>
<feature type="transmembrane region" description="Helical" evidence="10">
    <location>
        <begin position="185"/>
        <end position="204"/>
    </location>
</feature>
<keyword evidence="7 10" id="KW-0472">Membrane</keyword>
<name>A0A7C9QVT8_9PROT</name>
<keyword evidence="11" id="KW-0966">Cell projection</keyword>
<evidence type="ECO:0000256" key="1">
    <source>
        <dbReference type="ARBA" id="ARBA00002578"/>
    </source>
</evidence>
<proteinExistence type="inferred from homology"/>
<protein>
    <recommendedName>
        <fullName evidence="3 9">Flagellar biosynthetic protein FliR</fullName>
    </recommendedName>
</protein>
<keyword evidence="11" id="KW-0282">Flagellum</keyword>